<accession>A0A7J9UTL5</accession>
<reference evidence="3 4" key="1">
    <citation type="submission" date="2019-10" db="EMBL/GenBank/DDBJ databases">
        <title>Georgenia wutianyii sp. nov. and Georgenia yuyongxinii sp. nov. isolated from plateau pika (Ochotona curzoniae) in the Qinghai-Tibet plateau of China.</title>
        <authorList>
            <person name="Tian Z."/>
        </authorList>
    </citation>
    <scope>NUCLEOTIDE SEQUENCE [LARGE SCALE GENOMIC DNA]</scope>
    <source>
        <strain evidence="3 4">JCM 15130</strain>
    </source>
</reference>
<proteinExistence type="predicted"/>
<dbReference type="RefSeq" id="WP_193314368.1">
    <property type="nucleotide sequence ID" value="NZ_BAAAOT010000002.1"/>
</dbReference>
<keyword evidence="4" id="KW-1185">Reference proteome</keyword>
<name>A0A7J9UTL5_9MICO</name>
<dbReference type="EMBL" id="WHPD01001021">
    <property type="protein sequence ID" value="MPV87948.1"/>
    <property type="molecule type" value="Genomic_DNA"/>
</dbReference>
<evidence type="ECO:0000313" key="4">
    <source>
        <dbReference type="Proteomes" id="UP000429644"/>
    </source>
</evidence>
<feature type="compositionally biased region" description="Polar residues" evidence="1">
    <location>
        <begin position="190"/>
        <end position="199"/>
    </location>
</feature>
<dbReference type="InterPro" id="IPR019251">
    <property type="entry name" value="DUF2231_TM"/>
</dbReference>
<feature type="domain" description="DUF2231" evidence="2">
    <location>
        <begin position="52"/>
        <end position="176"/>
    </location>
</feature>
<comment type="caution">
    <text evidence="3">The sequence shown here is derived from an EMBL/GenBank/DDBJ whole genome shotgun (WGS) entry which is preliminary data.</text>
</comment>
<evidence type="ECO:0000256" key="1">
    <source>
        <dbReference type="SAM" id="MobiDB-lite"/>
    </source>
</evidence>
<organism evidence="3 4">
    <name type="scientific">Georgenia ruanii</name>
    <dbReference type="NCBI Taxonomy" id="348442"/>
    <lineage>
        <taxon>Bacteria</taxon>
        <taxon>Bacillati</taxon>
        <taxon>Actinomycetota</taxon>
        <taxon>Actinomycetes</taxon>
        <taxon>Micrococcales</taxon>
        <taxon>Bogoriellaceae</taxon>
        <taxon>Georgenia</taxon>
    </lineage>
</organism>
<gene>
    <name evidence="3" type="ORF">GB882_04660</name>
</gene>
<feature type="region of interest" description="Disordered" evidence="1">
    <location>
        <begin position="184"/>
        <end position="207"/>
    </location>
</feature>
<sequence length="207" mass="21086">MSTDRTTPLAGVTRGIEENRKLDGAVRALQPLAGGLVSNPSVRDLLHGRWLGHALHPLLTDLPLGMWMSSMALDLTGGPSARPAASRLLGLGVLTAVPTAITGLAEWAVTDTRSQRVGVTHATANSVALTCFAASWVARRAGRHDQGVALSLAGGLVSVWGGYLGGHLTLARKVGTFDPAAAGAGEAPVTASTPGTETDSGIEIGVS</sequence>
<protein>
    <submittedName>
        <fullName evidence="3">DUF2231 domain-containing protein</fullName>
    </submittedName>
</protein>
<evidence type="ECO:0000313" key="3">
    <source>
        <dbReference type="EMBL" id="MPV87948.1"/>
    </source>
</evidence>
<dbReference type="AlphaFoldDB" id="A0A7J9UTL5"/>
<dbReference type="Proteomes" id="UP000429644">
    <property type="component" value="Unassembled WGS sequence"/>
</dbReference>
<evidence type="ECO:0000259" key="2">
    <source>
        <dbReference type="Pfam" id="PF09990"/>
    </source>
</evidence>
<dbReference type="Pfam" id="PF09990">
    <property type="entry name" value="DUF2231"/>
    <property type="match status" value="1"/>
</dbReference>